<feature type="transmembrane region" description="Helical" evidence="6">
    <location>
        <begin position="112"/>
        <end position="131"/>
    </location>
</feature>
<protein>
    <submittedName>
        <fullName evidence="8">YitT family protein</fullName>
    </submittedName>
</protein>
<evidence type="ECO:0000313" key="9">
    <source>
        <dbReference type="EMBL" id="MBV3392964.1"/>
    </source>
</evidence>
<dbReference type="PANTHER" id="PTHR33545">
    <property type="entry name" value="UPF0750 MEMBRANE PROTEIN YITT-RELATED"/>
    <property type="match status" value="1"/>
</dbReference>
<organism evidence="8 10">
    <name type="scientific">Catenibacterium mitsuokai</name>
    <dbReference type="NCBI Taxonomy" id="100886"/>
    <lineage>
        <taxon>Bacteria</taxon>
        <taxon>Bacillati</taxon>
        <taxon>Bacillota</taxon>
        <taxon>Erysipelotrichia</taxon>
        <taxon>Erysipelotrichales</taxon>
        <taxon>Coprobacillaceae</taxon>
        <taxon>Catenibacterium</taxon>
    </lineage>
</organism>
<feature type="transmembrane region" description="Helical" evidence="6">
    <location>
        <begin position="179"/>
        <end position="198"/>
    </location>
</feature>
<dbReference type="Pfam" id="PF02588">
    <property type="entry name" value="YitT_membrane"/>
    <property type="match status" value="1"/>
</dbReference>
<evidence type="ECO:0000256" key="6">
    <source>
        <dbReference type="SAM" id="Phobius"/>
    </source>
</evidence>
<dbReference type="InterPro" id="IPR019264">
    <property type="entry name" value="DUF2179"/>
</dbReference>
<dbReference type="RefSeq" id="WP_217747734.1">
    <property type="nucleotide sequence ID" value="NZ_JAHOEB010000035.1"/>
</dbReference>
<dbReference type="PANTHER" id="PTHR33545:SF5">
    <property type="entry name" value="UPF0750 MEMBRANE PROTEIN YITT"/>
    <property type="match status" value="1"/>
</dbReference>
<dbReference type="Proteomes" id="UP001197492">
    <property type="component" value="Unassembled WGS sequence"/>
</dbReference>
<feature type="domain" description="DUF2179" evidence="7">
    <location>
        <begin position="226"/>
        <end position="280"/>
    </location>
</feature>
<evidence type="ECO:0000259" key="7">
    <source>
        <dbReference type="Pfam" id="PF10035"/>
    </source>
</evidence>
<dbReference type="CDD" id="cd16380">
    <property type="entry name" value="YitT_C"/>
    <property type="match status" value="1"/>
</dbReference>
<evidence type="ECO:0000256" key="3">
    <source>
        <dbReference type="ARBA" id="ARBA00022692"/>
    </source>
</evidence>
<evidence type="ECO:0000256" key="5">
    <source>
        <dbReference type="ARBA" id="ARBA00023136"/>
    </source>
</evidence>
<dbReference type="EMBL" id="JAHOEF010000037">
    <property type="protein sequence ID" value="MBV3382932.1"/>
    <property type="molecule type" value="Genomic_DNA"/>
</dbReference>
<evidence type="ECO:0000313" key="11">
    <source>
        <dbReference type="Proteomes" id="UP001197492"/>
    </source>
</evidence>
<dbReference type="EMBL" id="JAHOEL010000037">
    <property type="protein sequence ID" value="MBV3392964.1"/>
    <property type="molecule type" value="Genomic_DNA"/>
</dbReference>
<keyword evidence="4 6" id="KW-1133">Transmembrane helix</keyword>
<dbReference type="InterPro" id="IPR051461">
    <property type="entry name" value="UPF0750_membrane"/>
</dbReference>
<feature type="transmembrane region" description="Helical" evidence="6">
    <location>
        <begin position="152"/>
        <end position="173"/>
    </location>
</feature>
<evidence type="ECO:0000256" key="4">
    <source>
        <dbReference type="ARBA" id="ARBA00022989"/>
    </source>
</evidence>
<gene>
    <name evidence="8" type="ORF">KSV97_06795</name>
    <name evidence="9" type="ORF">KSW06_06805</name>
</gene>
<feature type="transmembrane region" description="Helical" evidence="6">
    <location>
        <begin position="52"/>
        <end position="74"/>
    </location>
</feature>
<evidence type="ECO:0000313" key="10">
    <source>
        <dbReference type="Proteomes" id="UP001196408"/>
    </source>
</evidence>
<name>A0AAW4MY96_9FIRM</name>
<proteinExistence type="predicted"/>
<dbReference type="AlphaFoldDB" id="A0AAW4MY96"/>
<comment type="subcellular location">
    <subcellularLocation>
        <location evidence="1">Cell membrane</location>
        <topology evidence="1">Multi-pass membrane protein</topology>
    </subcellularLocation>
</comment>
<feature type="transmembrane region" description="Helical" evidence="6">
    <location>
        <begin position="81"/>
        <end position="100"/>
    </location>
</feature>
<evidence type="ECO:0000256" key="2">
    <source>
        <dbReference type="ARBA" id="ARBA00022475"/>
    </source>
</evidence>
<dbReference type="Pfam" id="PF10035">
    <property type="entry name" value="DUF2179"/>
    <property type="match status" value="1"/>
</dbReference>
<evidence type="ECO:0000256" key="1">
    <source>
        <dbReference type="ARBA" id="ARBA00004651"/>
    </source>
</evidence>
<dbReference type="PIRSF" id="PIRSF006483">
    <property type="entry name" value="Membrane_protein_YitT"/>
    <property type="match status" value="1"/>
</dbReference>
<evidence type="ECO:0000313" key="8">
    <source>
        <dbReference type="EMBL" id="MBV3382932.1"/>
    </source>
</evidence>
<accession>A0AAW4MY96</accession>
<dbReference type="InterPro" id="IPR003740">
    <property type="entry name" value="YitT"/>
</dbReference>
<comment type="caution">
    <text evidence="8">The sequence shown here is derived from an EMBL/GenBank/DDBJ whole genome shotgun (WGS) entry which is preliminary data.</text>
</comment>
<keyword evidence="2" id="KW-1003">Cell membrane</keyword>
<feature type="transmembrane region" description="Helical" evidence="6">
    <location>
        <begin position="12"/>
        <end position="32"/>
    </location>
</feature>
<keyword evidence="11" id="KW-1185">Reference proteome</keyword>
<dbReference type="GO" id="GO:0005886">
    <property type="term" value="C:plasma membrane"/>
    <property type="evidence" value="ECO:0007669"/>
    <property type="project" value="UniProtKB-SubCell"/>
</dbReference>
<reference evidence="8 11" key="1">
    <citation type="submission" date="2021-06" db="EMBL/GenBank/DDBJ databases">
        <title>Collection of gut derived symbiotic bacterial strains cultured from healthy donors.</title>
        <authorList>
            <person name="Lin H."/>
            <person name="Littmann E."/>
            <person name="Pamer E.G."/>
        </authorList>
    </citation>
    <scope>NUCLEOTIDE SEQUENCE</scope>
    <source>
        <strain evidence="9 11">MSK.21.70</strain>
        <strain evidence="8">MSK.21.82</strain>
    </source>
</reference>
<keyword evidence="3 6" id="KW-0812">Transmembrane</keyword>
<sequence>MSKIHSAKKLVIDFILVMLGNAVMALGTAGFAVPAKIILGGASGLALAFQHYVLYVHLSTLVLAINIIAFVVGYIVLGKKFAVGTLVSTFAFPFFLALFEKSYYLTHLTKDTLLAAVYAGFLIGVGLGLVLRLGYSTGGMDIPPLLVNKYTGLSLGLLINIFDILILLIQIPFSNVEEILYGIITVVMSTYIIDKMMLLGQNNIQVIVVSEHYEEIAERLMKDVDRGCTFLNITTGFMKNDSKAVMVVLNRREYAAFHDIIQEMDPEAFEITSEVHSVNGRGFTLPNVNLDRWSSKEI</sequence>
<keyword evidence="5 6" id="KW-0472">Membrane</keyword>
<dbReference type="Proteomes" id="UP001196408">
    <property type="component" value="Unassembled WGS sequence"/>
</dbReference>